<evidence type="ECO:0000256" key="1">
    <source>
        <dbReference type="ARBA" id="ARBA00000971"/>
    </source>
</evidence>
<accession>A0A494VTE4</accession>
<dbReference type="InterPro" id="IPR001179">
    <property type="entry name" value="PPIase_FKBP_dom"/>
</dbReference>
<keyword evidence="3 4" id="KW-0413">Isomerase</keyword>
<gene>
    <name evidence="6" type="ORF">HYN43_027875</name>
</gene>
<organism evidence="6 7">
    <name type="scientific">Mucilaginibacter celer</name>
    <dbReference type="NCBI Taxonomy" id="2305508"/>
    <lineage>
        <taxon>Bacteria</taxon>
        <taxon>Pseudomonadati</taxon>
        <taxon>Bacteroidota</taxon>
        <taxon>Sphingobacteriia</taxon>
        <taxon>Sphingobacteriales</taxon>
        <taxon>Sphingobacteriaceae</taxon>
        <taxon>Mucilaginibacter</taxon>
    </lineage>
</organism>
<dbReference type="EMBL" id="CP032869">
    <property type="protein sequence ID" value="AYL98856.1"/>
    <property type="molecule type" value="Genomic_DNA"/>
</dbReference>
<sequence length="313" mass="33553">MKQLTFTLLVLISIGLVSCRKDRNDPDIKQYDESQIKNYIAANSITGMQRDTTDGDTSGIYYKILSPGTSTTPIEYSDAISFVYTVRTLDGKYVSTDSLNLNHFYGFAGHILGAQSSSTNPYLPKGVQIAVHNLIKYKGTSARVLVPSRLGFGVNGFGLGSSSNTNSHVGGNQSLDYYINVISNQEVYDDAIIQKYIKAKGLTGFTPNANGVYIKIATPGTGSDVMGLDSYITFTYTGKFLNDNTFDSSSTSTSNNLDGLVKGVQDALIGQTAGVAVSMIIPSRWAYGTAGTQGTIGPNTPLYFDFSVSAVSN</sequence>
<evidence type="ECO:0000256" key="4">
    <source>
        <dbReference type="RuleBase" id="RU003915"/>
    </source>
</evidence>
<dbReference type="Pfam" id="PF00254">
    <property type="entry name" value="FKBP_C"/>
    <property type="match status" value="1"/>
</dbReference>
<dbReference type="PROSITE" id="PS50059">
    <property type="entry name" value="FKBP_PPIASE"/>
    <property type="match status" value="1"/>
</dbReference>
<dbReference type="GO" id="GO:0003755">
    <property type="term" value="F:peptidyl-prolyl cis-trans isomerase activity"/>
    <property type="evidence" value="ECO:0007669"/>
    <property type="project" value="UniProtKB-UniRule"/>
</dbReference>
<keyword evidence="7" id="KW-1185">Reference proteome</keyword>
<dbReference type="Proteomes" id="UP000270046">
    <property type="component" value="Chromosome"/>
</dbReference>
<dbReference type="KEGG" id="muh:HYN43_027875"/>
<name>A0A494VTE4_9SPHI</name>
<evidence type="ECO:0000313" key="6">
    <source>
        <dbReference type="EMBL" id="AYL98856.1"/>
    </source>
</evidence>
<evidence type="ECO:0000256" key="2">
    <source>
        <dbReference type="ARBA" id="ARBA00023110"/>
    </source>
</evidence>
<protein>
    <recommendedName>
        <fullName evidence="4">Peptidyl-prolyl cis-trans isomerase</fullName>
        <ecNumber evidence="4">5.2.1.8</ecNumber>
    </recommendedName>
</protein>
<dbReference type="RefSeq" id="WP_119407122.1">
    <property type="nucleotide sequence ID" value="NZ_CP032869.1"/>
</dbReference>
<dbReference type="OrthoDB" id="669809at2"/>
<comment type="similarity">
    <text evidence="4">Belongs to the FKBP-type PPIase family.</text>
</comment>
<evidence type="ECO:0000259" key="5">
    <source>
        <dbReference type="PROSITE" id="PS50059"/>
    </source>
</evidence>
<evidence type="ECO:0000313" key="7">
    <source>
        <dbReference type="Proteomes" id="UP000270046"/>
    </source>
</evidence>
<reference evidence="6 7" key="1">
    <citation type="submission" date="2018-10" db="EMBL/GenBank/DDBJ databases">
        <title>Genome sequencing of Mucilaginibacter sp. HYN0043.</title>
        <authorList>
            <person name="Kim M."/>
            <person name="Yi H."/>
        </authorList>
    </citation>
    <scope>NUCLEOTIDE SEQUENCE [LARGE SCALE GENOMIC DNA]</scope>
    <source>
        <strain evidence="6 7">HYN0043</strain>
    </source>
</reference>
<dbReference type="Gene3D" id="3.10.50.40">
    <property type="match status" value="2"/>
</dbReference>
<comment type="catalytic activity">
    <reaction evidence="1 3 4">
        <text>[protein]-peptidylproline (omega=180) = [protein]-peptidylproline (omega=0)</text>
        <dbReference type="Rhea" id="RHEA:16237"/>
        <dbReference type="Rhea" id="RHEA-COMP:10747"/>
        <dbReference type="Rhea" id="RHEA-COMP:10748"/>
        <dbReference type="ChEBI" id="CHEBI:83833"/>
        <dbReference type="ChEBI" id="CHEBI:83834"/>
        <dbReference type="EC" id="5.2.1.8"/>
    </reaction>
</comment>
<evidence type="ECO:0000256" key="3">
    <source>
        <dbReference type="PROSITE-ProRule" id="PRU00277"/>
    </source>
</evidence>
<feature type="domain" description="PPIase FKBP-type" evidence="5">
    <location>
        <begin position="229"/>
        <end position="312"/>
    </location>
</feature>
<proteinExistence type="inferred from homology"/>
<dbReference type="EC" id="5.2.1.8" evidence="4"/>
<dbReference type="SUPFAM" id="SSF54534">
    <property type="entry name" value="FKBP-like"/>
    <property type="match status" value="2"/>
</dbReference>
<dbReference type="AlphaFoldDB" id="A0A494VTE4"/>
<dbReference type="PROSITE" id="PS51257">
    <property type="entry name" value="PROKAR_LIPOPROTEIN"/>
    <property type="match status" value="1"/>
</dbReference>
<dbReference type="InterPro" id="IPR046357">
    <property type="entry name" value="PPIase_dom_sf"/>
</dbReference>
<keyword evidence="2 3" id="KW-0697">Rotamase</keyword>